<dbReference type="CDD" id="cd06259">
    <property type="entry name" value="YdcF-like"/>
    <property type="match status" value="1"/>
</dbReference>
<gene>
    <name evidence="2" type="ORF">SAMN05421578_1465</name>
</gene>
<comment type="caution">
    <text evidence="2">The sequence shown here is derived from an EMBL/GenBank/DDBJ whole genome shotgun (WGS) entry which is preliminary data.</text>
</comment>
<dbReference type="InterPro" id="IPR014729">
    <property type="entry name" value="Rossmann-like_a/b/a_fold"/>
</dbReference>
<dbReference type="PANTHER" id="PTHR30336">
    <property type="entry name" value="INNER MEMBRANE PROTEIN, PROBABLE PERMEASE"/>
    <property type="match status" value="1"/>
</dbReference>
<dbReference type="RefSeq" id="WP_068592420.1">
    <property type="nucleotide sequence ID" value="NZ_FTNK01000046.1"/>
</dbReference>
<organism evidence="2 3">
    <name type="scientific">Paenibacillus macquariensis</name>
    <dbReference type="NCBI Taxonomy" id="948756"/>
    <lineage>
        <taxon>Bacteria</taxon>
        <taxon>Bacillati</taxon>
        <taxon>Bacillota</taxon>
        <taxon>Bacilli</taxon>
        <taxon>Bacillales</taxon>
        <taxon>Paenibacillaceae</taxon>
        <taxon>Paenibacillus</taxon>
    </lineage>
</organism>
<dbReference type="EMBL" id="FTNK01000046">
    <property type="protein sequence ID" value="SIR72149.1"/>
    <property type="molecule type" value="Genomic_DNA"/>
</dbReference>
<dbReference type="Proteomes" id="UP000186666">
    <property type="component" value="Unassembled WGS sequence"/>
</dbReference>
<evidence type="ECO:0000313" key="2">
    <source>
        <dbReference type="EMBL" id="SIR72149.1"/>
    </source>
</evidence>
<sequence>MLISKINPEQLTQEQIMTLLYPGDPKESEMFGDCIMVFGNGNLDRATKAIQLYKEGRAPIILFSGGDKWGERNEIEAIAMKEFALEQGIPEEAIVVEILSNHTKENVLASILVLDRALGIHKIKRIIAVSNSGHLRRCQLTLKTYMPNWIDFIMVGAEAELPENWWNIRPIKERADKEVRSLIQYINEGQLEDTEIAL</sequence>
<dbReference type="PANTHER" id="PTHR30336:SF20">
    <property type="entry name" value="DUF218 DOMAIN-CONTAINING PROTEIN"/>
    <property type="match status" value="1"/>
</dbReference>
<feature type="domain" description="DUF218" evidence="1">
    <location>
        <begin position="33"/>
        <end position="145"/>
    </location>
</feature>
<evidence type="ECO:0000313" key="3">
    <source>
        <dbReference type="Proteomes" id="UP000186666"/>
    </source>
</evidence>
<protein>
    <submittedName>
        <fullName evidence="2">DUF218 domain-containing protein</fullName>
    </submittedName>
</protein>
<evidence type="ECO:0000259" key="1">
    <source>
        <dbReference type="Pfam" id="PF02698"/>
    </source>
</evidence>
<dbReference type="InterPro" id="IPR003848">
    <property type="entry name" value="DUF218"/>
</dbReference>
<proteinExistence type="predicted"/>
<accession>A0ABY1KGU3</accession>
<dbReference type="Gene3D" id="3.40.50.620">
    <property type="entry name" value="HUPs"/>
    <property type="match status" value="1"/>
</dbReference>
<dbReference type="InterPro" id="IPR051599">
    <property type="entry name" value="Cell_Envelope_Assoc"/>
</dbReference>
<keyword evidence="3" id="KW-1185">Reference proteome</keyword>
<dbReference type="Pfam" id="PF02698">
    <property type="entry name" value="DUF218"/>
    <property type="match status" value="1"/>
</dbReference>
<name>A0ABY1KGU3_9BACL</name>
<reference evidence="2 3" key="1">
    <citation type="submission" date="2017-01" db="EMBL/GenBank/DDBJ databases">
        <authorList>
            <person name="Varghese N."/>
            <person name="Submissions S."/>
        </authorList>
    </citation>
    <scope>NUCLEOTIDE SEQUENCE [LARGE SCALE GENOMIC DNA]</scope>
    <source>
        <strain evidence="2 3">ATCC 23464</strain>
    </source>
</reference>